<dbReference type="EMBL" id="SKBN01000142">
    <property type="protein sequence ID" value="TGJ82085.1"/>
    <property type="molecule type" value="Genomic_DNA"/>
</dbReference>
<evidence type="ECO:0000256" key="2">
    <source>
        <dbReference type="SAM" id="Coils"/>
    </source>
</evidence>
<dbReference type="InterPro" id="IPR002110">
    <property type="entry name" value="Ankyrin_rpt"/>
</dbReference>
<evidence type="ECO:0000313" key="4">
    <source>
        <dbReference type="EMBL" id="TGJ82085.1"/>
    </source>
</evidence>
<evidence type="ECO:0000256" key="3">
    <source>
        <dbReference type="SAM" id="MobiDB-lite"/>
    </source>
</evidence>
<keyword evidence="1" id="KW-0040">ANK repeat</keyword>
<name>A0A4Z0YSM1_9PEZI</name>
<dbReference type="SUPFAM" id="SSF48403">
    <property type="entry name" value="Ankyrin repeat"/>
    <property type="match status" value="1"/>
</dbReference>
<dbReference type="Gene3D" id="1.25.40.20">
    <property type="entry name" value="Ankyrin repeat-containing domain"/>
    <property type="match status" value="1"/>
</dbReference>
<sequence>MFALEIAGLDPNLEGIYGRTPLGIAAVIGFLKGVAILIECGAVVNYGEASPYGTRMQSLCRNWSSTAITHYLLFKGADPRPKDAGGSSAWDTLWDAARLEINSTSFSFIELEGRLGHFLLHGLDPFVVLNTAGPILHTSKLYLRAPEMARAWSYGINWSNLQRMQYPERQETLSSFEAAEQTRTPRFTCRWSRLGIIHPWPSEPDKESSQNAEAEETWPTPVESGDEDSQIRSDEPEDQDNRDTFFRDQTQFYHHISSIEGRRQLARFPMALALCDALRYTGYRAEMDDDGDIWYDIDDGDRYFDAQENQVEDVCDDWTARLCPICQDFDRHGLGHILREVEEAKHELREYREKVKAAKHYF</sequence>
<comment type="caution">
    <text evidence="4">The sequence shown here is derived from an EMBL/GenBank/DDBJ whole genome shotgun (WGS) entry which is preliminary data.</text>
</comment>
<gene>
    <name evidence="4" type="ORF">E0Z10_g6679</name>
</gene>
<feature type="coiled-coil region" evidence="2">
    <location>
        <begin position="334"/>
        <end position="361"/>
    </location>
</feature>
<evidence type="ECO:0000256" key="1">
    <source>
        <dbReference type="PROSITE-ProRule" id="PRU00023"/>
    </source>
</evidence>
<dbReference type="InterPro" id="IPR036770">
    <property type="entry name" value="Ankyrin_rpt-contain_sf"/>
</dbReference>
<keyword evidence="2" id="KW-0175">Coiled coil</keyword>
<dbReference type="PROSITE" id="PS50088">
    <property type="entry name" value="ANK_REPEAT"/>
    <property type="match status" value="1"/>
</dbReference>
<reference evidence="4 5" key="1">
    <citation type="submission" date="2019-03" db="EMBL/GenBank/DDBJ databases">
        <title>Draft genome sequence of Xylaria hypoxylon DSM 108379, a ubiquitous saprotrophic-parasitic fungi on hardwood.</title>
        <authorList>
            <person name="Buettner E."/>
            <person name="Leonhardt S."/>
            <person name="Gebauer A.M."/>
            <person name="Liers C."/>
            <person name="Hofrichter M."/>
            <person name="Kellner H."/>
        </authorList>
    </citation>
    <scope>NUCLEOTIDE SEQUENCE [LARGE SCALE GENOMIC DNA]</scope>
    <source>
        <strain evidence="4 5">DSM 108379</strain>
    </source>
</reference>
<feature type="region of interest" description="Disordered" evidence="3">
    <location>
        <begin position="200"/>
        <end position="242"/>
    </location>
</feature>
<feature type="compositionally biased region" description="Basic and acidic residues" evidence="3">
    <location>
        <begin position="229"/>
        <end position="242"/>
    </location>
</feature>
<accession>A0A4Z0YSM1</accession>
<dbReference type="Proteomes" id="UP000297716">
    <property type="component" value="Unassembled WGS sequence"/>
</dbReference>
<proteinExistence type="predicted"/>
<organism evidence="4 5">
    <name type="scientific">Xylaria hypoxylon</name>
    <dbReference type="NCBI Taxonomy" id="37992"/>
    <lineage>
        <taxon>Eukaryota</taxon>
        <taxon>Fungi</taxon>
        <taxon>Dikarya</taxon>
        <taxon>Ascomycota</taxon>
        <taxon>Pezizomycotina</taxon>
        <taxon>Sordariomycetes</taxon>
        <taxon>Xylariomycetidae</taxon>
        <taxon>Xylariales</taxon>
        <taxon>Xylariaceae</taxon>
        <taxon>Xylaria</taxon>
    </lineage>
</organism>
<evidence type="ECO:0000313" key="5">
    <source>
        <dbReference type="Proteomes" id="UP000297716"/>
    </source>
</evidence>
<feature type="repeat" description="ANK" evidence="1">
    <location>
        <begin position="17"/>
        <end position="49"/>
    </location>
</feature>
<keyword evidence="5" id="KW-1185">Reference proteome</keyword>
<dbReference type="STRING" id="37992.A0A4Z0YSM1"/>
<dbReference type="OrthoDB" id="4835044at2759"/>
<protein>
    <submittedName>
        <fullName evidence="4">Uncharacterized protein</fullName>
    </submittedName>
</protein>
<dbReference type="AlphaFoldDB" id="A0A4Z0YSM1"/>